<comment type="catalytic activity">
    <reaction evidence="1">
        <text>a 2-oxocarboxylate + H(+) = an aldehyde + CO2</text>
        <dbReference type="Rhea" id="RHEA:11628"/>
        <dbReference type="ChEBI" id="CHEBI:15378"/>
        <dbReference type="ChEBI" id="CHEBI:16526"/>
        <dbReference type="ChEBI" id="CHEBI:17478"/>
        <dbReference type="ChEBI" id="CHEBI:35179"/>
        <dbReference type="EC" id="4.1.1.1"/>
    </reaction>
</comment>
<feature type="domain" description="Thiamine pyrophosphate enzyme central" evidence="15">
    <location>
        <begin position="201"/>
        <end position="325"/>
    </location>
</feature>
<dbReference type="GO" id="GO:0005634">
    <property type="term" value="C:nucleus"/>
    <property type="evidence" value="ECO:0007669"/>
    <property type="project" value="TreeGrafter"/>
</dbReference>
<evidence type="ECO:0000256" key="11">
    <source>
        <dbReference type="PIRSR" id="PIRSR036565-1"/>
    </source>
</evidence>
<evidence type="ECO:0000256" key="1">
    <source>
        <dbReference type="ARBA" id="ARBA00001041"/>
    </source>
</evidence>
<dbReference type="InterPro" id="IPR012110">
    <property type="entry name" value="PDC/IPDC-like"/>
</dbReference>
<dbReference type="EC" id="4.1.1.1" evidence="4"/>
<feature type="binding site" evidence="12">
    <location>
        <position position="503"/>
    </location>
    <ligand>
        <name>Mg(2+)</name>
        <dbReference type="ChEBI" id="CHEBI:18420"/>
    </ligand>
</feature>
<name>A0A1F5LGR0_PENAI</name>
<sequence length="602" mass="66171">MHLAEYLFRRIHQLGIESVFGVPGDFNLTCIDYVDTCGLNWVGNVNELNAGYAADGYARIRGISVIATTLGVGELSAINAIAGSSAELVPVIHIVGYPSTTAMDKGDLLHHTLADRDFGRFAKMSEQISSAVVILKDKSTASKRIDETITECYRSSKPVYIGFPMDLVQAEVDPSPLERPLVLEEPASNPMAVEEHVVHMVLDRILRAQNPIIIVDSLGGKPQVLKSTRSLVAKSGLPCFIMPMAKGIADESLINYRGVYAERISEPGVFEQVQLSDLILVIGPRPTDLNTAGFRTDMPHIETIKFGRDTVEMRGQEVASLEMSGVLTKLSDALEGRMSPFNSSASTPARKVSVTSERDNSDSSASSPSKGGIYWGHALDIHGGILDKSSPLTQEWVWQRISTWLEEDDIIAADVGTSLFGTTWTRYPRGALLLSQYLWCSIGYAVGAAVGAAIAAREDEQKSNAFRRRTILLTGDGSLQMTAQEVSTMVRRNLPIIMFVVNNEGYTVERMVHGEDQEYNDIQPWDYKLLPTVFQAAPDTVRTYDVRTRAELDMLLVDPQFGPAENFDEKNPAPLRLVELHMPKDDAPVSLRGIIDAITSRK</sequence>
<feature type="binding site" evidence="12">
    <location>
        <position position="476"/>
    </location>
    <ligand>
        <name>Mg(2+)</name>
        <dbReference type="ChEBI" id="CHEBI:18420"/>
    </ligand>
</feature>
<evidence type="ECO:0000256" key="13">
    <source>
        <dbReference type="RuleBase" id="RU362132"/>
    </source>
</evidence>
<protein>
    <recommendedName>
        <fullName evidence="5">Pyruvate decarboxylase</fullName>
        <ecNumber evidence="4">4.1.1.1</ecNumber>
    </recommendedName>
</protein>
<dbReference type="PANTHER" id="PTHR43452">
    <property type="entry name" value="PYRUVATE DECARBOXYLASE"/>
    <property type="match status" value="1"/>
</dbReference>
<dbReference type="Pfam" id="PF02776">
    <property type="entry name" value="TPP_enzyme_N"/>
    <property type="match status" value="1"/>
</dbReference>
<dbReference type="PANTHER" id="PTHR43452:SF30">
    <property type="entry name" value="PYRUVATE DECARBOXYLASE ISOZYME 1-RELATED"/>
    <property type="match status" value="1"/>
</dbReference>
<feature type="domain" description="Thiamine pyrophosphate enzyme N-terminal TPP-binding" evidence="17">
    <location>
        <begin position="1"/>
        <end position="105"/>
    </location>
</feature>
<dbReference type="EMBL" id="LXJU01000010">
    <property type="protein sequence ID" value="OGE52307.1"/>
    <property type="molecule type" value="Genomic_DNA"/>
</dbReference>
<dbReference type="InterPro" id="IPR047213">
    <property type="entry name" value="TPP_PYR_PDC_IPDC-like"/>
</dbReference>
<dbReference type="InterPro" id="IPR029061">
    <property type="entry name" value="THDP-binding"/>
</dbReference>
<keyword evidence="10" id="KW-0456">Lyase</keyword>
<dbReference type="FunFam" id="3.40.50.970:FF:000024">
    <property type="entry name" value="Pyruvate decarboxylase isozyme"/>
    <property type="match status" value="1"/>
</dbReference>
<keyword evidence="6 12" id="KW-0479">Metal-binding</keyword>
<feature type="binding site" evidence="11">
    <location>
        <position position="153"/>
    </location>
    <ligand>
        <name>pyruvate</name>
        <dbReference type="ChEBI" id="CHEBI:15361"/>
        <label>2</label>
        <note>allosteric activator</note>
    </ligand>
</feature>
<evidence type="ECO:0000256" key="4">
    <source>
        <dbReference type="ARBA" id="ARBA00013202"/>
    </source>
</evidence>
<feature type="binding site" evidence="11">
    <location>
        <position position="111"/>
    </location>
    <ligand>
        <name>pyruvate</name>
        <dbReference type="ChEBI" id="CHEBI:15361"/>
        <label>1</label>
        <note>substrate; ligand shared between two neighboring subunits</note>
    </ligand>
</feature>
<dbReference type="SUPFAM" id="SSF52518">
    <property type="entry name" value="Thiamin diphosphate-binding fold (THDP-binding)"/>
    <property type="match status" value="2"/>
</dbReference>
<comment type="caution">
    <text evidence="18">The sequence shown here is derived from an EMBL/GenBank/DDBJ whole genome shotgun (WGS) entry which is preliminary data.</text>
</comment>
<keyword evidence="9 13" id="KW-0786">Thiamine pyrophosphate</keyword>
<feature type="binding site" evidence="11">
    <location>
        <position position="509"/>
    </location>
    <ligand>
        <name>pyruvate</name>
        <dbReference type="ChEBI" id="CHEBI:15361"/>
        <label>1</label>
        <note>substrate; ligand shared between two neighboring subunits</note>
    </ligand>
</feature>
<evidence type="ECO:0000256" key="2">
    <source>
        <dbReference type="ARBA" id="ARBA00001964"/>
    </source>
</evidence>
<feature type="binding site" evidence="11">
    <location>
        <position position="25"/>
    </location>
    <ligand>
        <name>pyruvate</name>
        <dbReference type="ChEBI" id="CHEBI:15361"/>
        <label>1</label>
        <note>substrate; ligand shared between two neighboring subunits</note>
    </ligand>
</feature>
<evidence type="ECO:0000256" key="9">
    <source>
        <dbReference type="ARBA" id="ARBA00023052"/>
    </source>
</evidence>
<keyword evidence="7" id="KW-0210">Decarboxylase</keyword>
<dbReference type="InterPro" id="IPR011766">
    <property type="entry name" value="TPP_enzyme_TPP-bd"/>
</dbReference>
<evidence type="ECO:0000256" key="10">
    <source>
        <dbReference type="ARBA" id="ARBA00023239"/>
    </source>
</evidence>
<evidence type="ECO:0000259" key="17">
    <source>
        <dbReference type="Pfam" id="PF02776"/>
    </source>
</evidence>
<evidence type="ECO:0000259" key="15">
    <source>
        <dbReference type="Pfam" id="PF00205"/>
    </source>
</evidence>
<feature type="binding site" evidence="12">
    <location>
        <position position="505"/>
    </location>
    <ligand>
        <name>Mg(2+)</name>
        <dbReference type="ChEBI" id="CHEBI:18420"/>
    </ligand>
</feature>
<dbReference type="GO" id="GO:0030976">
    <property type="term" value="F:thiamine pyrophosphate binding"/>
    <property type="evidence" value="ECO:0007669"/>
    <property type="project" value="InterPro"/>
</dbReference>
<organism evidence="18 19">
    <name type="scientific">Penicillium arizonense</name>
    <dbReference type="NCBI Taxonomy" id="1835702"/>
    <lineage>
        <taxon>Eukaryota</taxon>
        <taxon>Fungi</taxon>
        <taxon>Dikarya</taxon>
        <taxon>Ascomycota</taxon>
        <taxon>Pezizomycotina</taxon>
        <taxon>Eurotiomycetes</taxon>
        <taxon>Eurotiomycetidae</taxon>
        <taxon>Eurotiales</taxon>
        <taxon>Aspergillaceae</taxon>
        <taxon>Penicillium</taxon>
    </lineage>
</organism>
<dbReference type="OrthoDB" id="3970464at2759"/>
<dbReference type="RefSeq" id="XP_022487749.1">
    <property type="nucleotide sequence ID" value="XM_022632107.1"/>
</dbReference>
<dbReference type="CDD" id="cd02005">
    <property type="entry name" value="TPP_PDC_IPDC"/>
    <property type="match status" value="1"/>
</dbReference>
<dbReference type="STRING" id="1835702.A0A1F5LGR0"/>
<accession>A0A1F5LGR0</accession>
<dbReference type="InterPro" id="IPR012000">
    <property type="entry name" value="Thiamin_PyroP_enz_cen_dom"/>
</dbReference>
<dbReference type="GO" id="GO:0000949">
    <property type="term" value="P:aromatic amino acid family catabolic process to alcohol via Ehrlich pathway"/>
    <property type="evidence" value="ECO:0007669"/>
    <property type="project" value="TreeGrafter"/>
</dbReference>
<evidence type="ECO:0000256" key="8">
    <source>
        <dbReference type="ARBA" id="ARBA00022842"/>
    </source>
</evidence>
<dbReference type="GO" id="GO:0005829">
    <property type="term" value="C:cytosol"/>
    <property type="evidence" value="ECO:0007669"/>
    <property type="project" value="TreeGrafter"/>
</dbReference>
<dbReference type="InterPro" id="IPR012001">
    <property type="entry name" value="Thiamin_PyroP_enz_TPP-bd_dom"/>
</dbReference>
<keyword evidence="19" id="KW-1185">Reference proteome</keyword>
<dbReference type="GO" id="GO:0000287">
    <property type="term" value="F:magnesium ion binding"/>
    <property type="evidence" value="ECO:0007669"/>
    <property type="project" value="InterPro"/>
</dbReference>
<evidence type="ECO:0000256" key="6">
    <source>
        <dbReference type="ARBA" id="ARBA00022723"/>
    </source>
</evidence>
<dbReference type="SUPFAM" id="SSF52467">
    <property type="entry name" value="DHS-like NAD/FAD-binding domain"/>
    <property type="match status" value="1"/>
</dbReference>
<evidence type="ECO:0000256" key="14">
    <source>
        <dbReference type="SAM" id="MobiDB-lite"/>
    </source>
</evidence>
<dbReference type="Gene3D" id="3.40.50.970">
    <property type="match status" value="2"/>
</dbReference>
<dbReference type="Proteomes" id="UP000177622">
    <property type="component" value="Unassembled WGS sequence"/>
</dbReference>
<dbReference type="FunFam" id="3.40.50.970:FF:000019">
    <property type="entry name" value="Pyruvate decarboxylase isozyme"/>
    <property type="match status" value="1"/>
</dbReference>
<evidence type="ECO:0000256" key="3">
    <source>
        <dbReference type="ARBA" id="ARBA00007812"/>
    </source>
</evidence>
<proteinExistence type="inferred from homology"/>
<evidence type="ECO:0000256" key="7">
    <source>
        <dbReference type="ARBA" id="ARBA00022793"/>
    </source>
</evidence>
<evidence type="ECO:0000313" key="18">
    <source>
        <dbReference type="EMBL" id="OGE52307.1"/>
    </source>
</evidence>
<keyword evidence="8 12" id="KW-0460">Magnesium</keyword>
<dbReference type="InterPro" id="IPR029035">
    <property type="entry name" value="DHS-like_NAD/FAD-binding_dom"/>
</dbReference>
<dbReference type="Pfam" id="PF00205">
    <property type="entry name" value="TPP_enzyme_M"/>
    <property type="match status" value="1"/>
</dbReference>
<comment type="similarity">
    <text evidence="3 13">Belongs to the TPP enzyme family.</text>
</comment>
<feature type="region of interest" description="Disordered" evidence="14">
    <location>
        <begin position="339"/>
        <end position="369"/>
    </location>
</feature>
<evidence type="ECO:0000256" key="5">
    <source>
        <dbReference type="ARBA" id="ARBA00014422"/>
    </source>
</evidence>
<dbReference type="GeneID" id="34576841"/>
<evidence type="ECO:0000256" key="12">
    <source>
        <dbReference type="PIRSR" id="PIRSR036565-2"/>
    </source>
</evidence>
<comment type="cofactor">
    <cofactor evidence="2">
        <name>thiamine diphosphate</name>
        <dbReference type="ChEBI" id="CHEBI:58937"/>
    </cofactor>
</comment>
<dbReference type="InterPro" id="IPR047214">
    <property type="entry name" value="TPP_PDC_IPDC"/>
</dbReference>
<dbReference type="AlphaFoldDB" id="A0A1F5LGR0"/>
<dbReference type="CDD" id="cd07038">
    <property type="entry name" value="TPP_PYR_PDC_IPDC_like"/>
    <property type="match status" value="1"/>
</dbReference>
<evidence type="ECO:0000259" key="16">
    <source>
        <dbReference type="Pfam" id="PF02775"/>
    </source>
</evidence>
<feature type="domain" description="Thiamine pyrophosphate enzyme TPP-binding" evidence="16">
    <location>
        <begin position="426"/>
        <end position="520"/>
    </location>
</feature>
<dbReference type="PIRSF" id="PIRSF036565">
    <property type="entry name" value="Pyruvt_ip_decrb"/>
    <property type="match status" value="1"/>
</dbReference>
<comment type="cofactor">
    <cofactor evidence="12">
        <name>Mg(2+)</name>
        <dbReference type="ChEBI" id="CHEBI:18420"/>
    </cofactor>
    <text evidence="12">Binds 1 Mg(2+) per subunit.</text>
</comment>
<dbReference type="Gene3D" id="3.40.50.1220">
    <property type="entry name" value="TPP-binding domain"/>
    <property type="match status" value="1"/>
</dbReference>
<evidence type="ECO:0000313" key="19">
    <source>
        <dbReference type="Proteomes" id="UP000177622"/>
    </source>
</evidence>
<dbReference type="GO" id="GO:0004737">
    <property type="term" value="F:pyruvate decarboxylase activity"/>
    <property type="evidence" value="ECO:0007669"/>
    <property type="project" value="UniProtKB-EC"/>
</dbReference>
<reference evidence="18 19" key="1">
    <citation type="journal article" date="2016" name="Sci. Rep.">
        <title>Penicillium arizonense, a new, genome sequenced fungal species, reveals a high chemical diversity in secreted metabolites.</title>
        <authorList>
            <person name="Grijseels S."/>
            <person name="Nielsen J.C."/>
            <person name="Randelovic M."/>
            <person name="Nielsen J."/>
            <person name="Nielsen K.F."/>
            <person name="Workman M."/>
            <person name="Frisvad J.C."/>
        </authorList>
    </citation>
    <scope>NUCLEOTIDE SEQUENCE [LARGE SCALE GENOMIC DNA]</scope>
    <source>
        <strain evidence="18 19">CBS 141311</strain>
    </source>
</reference>
<gene>
    <name evidence="18" type="ORF">PENARI_c010G00616</name>
</gene>
<dbReference type="Pfam" id="PF02775">
    <property type="entry name" value="TPP_enzyme_C"/>
    <property type="match status" value="1"/>
</dbReference>